<dbReference type="NCBIfam" id="NF038402">
    <property type="entry name" value="TroA_like"/>
    <property type="match status" value="1"/>
</dbReference>
<keyword evidence="5" id="KW-1185">Reference proteome</keyword>
<organism evidence="4 5">
    <name type="scientific">Natronoflexus pectinivorans</name>
    <dbReference type="NCBI Taxonomy" id="682526"/>
    <lineage>
        <taxon>Bacteria</taxon>
        <taxon>Pseudomonadati</taxon>
        <taxon>Bacteroidota</taxon>
        <taxon>Bacteroidia</taxon>
        <taxon>Marinilabiliales</taxon>
        <taxon>Marinilabiliaceae</taxon>
        <taxon>Natronoflexus</taxon>
    </lineage>
</organism>
<dbReference type="InterPro" id="IPR050902">
    <property type="entry name" value="ABC_Transporter_SBP"/>
</dbReference>
<reference evidence="4 5" key="1">
    <citation type="submission" date="2019-03" db="EMBL/GenBank/DDBJ databases">
        <title>Genomic Encyclopedia of Type Strains, Phase IV (KMG-IV): sequencing the most valuable type-strain genomes for metagenomic binning, comparative biology and taxonomic classification.</title>
        <authorList>
            <person name="Goeker M."/>
        </authorList>
    </citation>
    <scope>NUCLEOTIDE SEQUENCE [LARGE SCALE GENOMIC DNA]</scope>
    <source>
        <strain evidence="4 5">DSM 24179</strain>
    </source>
</reference>
<dbReference type="Gene3D" id="3.40.50.1980">
    <property type="entry name" value="Nitrogenase molybdenum iron protein domain"/>
    <property type="match status" value="2"/>
</dbReference>
<dbReference type="GO" id="GO:0071281">
    <property type="term" value="P:cellular response to iron ion"/>
    <property type="evidence" value="ECO:0007669"/>
    <property type="project" value="TreeGrafter"/>
</dbReference>
<keyword evidence="1 2" id="KW-0732">Signal</keyword>
<evidence type="ECO:0000256" key="2">
    <source>
        <dbReference type="SAM" id="SignalP"/>
    </source>
</evidence>
<evidence type="ECO:0000256" key="1">
    <source>
        <dbReference type="ARBA" id="ARBA00022729"/>
    </source>
</evidence>
<dbReference type="Pfam" id="PF01497">
    <property type="entry name" value="Peripla_BP_2"/>
    <property type="match status" value="1"/>
</dbReference>
<dbReference type="InterPro" id="IPR002491">
    <property type="entry name" value="ABC_transptr_periplasmic_BD"/>
</dbReference>
<comment type="caution">
    <text evidence="4">The sequence shown here is derived from an EMBL/GenBank/DDBJ whole genome shotgun (WGS) entry which is preliminary data.</text>
</comment>
<dbReference type="SUPFAM" id="SSF53807">
    <property type="entry name" value="Helical backbone' metal receptor"/>
    <property type="match status" value="1"/>
</dbReference>
<feature type="signal peptide" evidence="2">
    <location>
        <begin position="1"/>
        <end position="19"/>
    </location>
</feature>
<dbReference type="Proteomes" id="UP000295221">
    <property type="component" value="Unassembled WGS sequence"/>
</dbReference>
<gene>
    <name evidence="4" type="ORF">EV194_106180</name>
</gene>
<dbReference type="PANTHER" id="PTHR30535:SF34">
    <property type="entry name" value="MOLYBDATE-BINDING PROTEIN MOLA"/>
    <property type="match status" value="1"/>
</dbReference>
<accession>A0A4R2GHW5</accession>
<name>A0A4R2GHW5_9BACT</name>
<protein>
    <submittedName>
        <fullName evidence="4">Iron complex transport system substrate-binding protein</fullName>
    </submittedName>
</protein>
<sequence length="269" mass="30119">MKRAIIFPIFLTIFSGLFAQTPQRIVSLAPSLTKSLYYLDAADLVTGHTTYCHIAKDDDKEIVASAVSVNIEKVITLRPDLVLATTITNPETIEILKRAGIRTEVFPTARSFEELCEQFAQLGAMVGRKEVAEEVLFETRQIVEETRQAFKDQESLKFFFQIGARPLFSVLDNTFMDDYITFAGGRNIASGLSTGTLSREFVLVNNPDVIIIATMGIVGEEEMQIWEKYPTLSAVKSGRVFFVESDMACTPNPPDFAKTMQIIRQKLIK</sequence>
<evidence type="ECO:0000259" key="3">
    <source>
        <dbReference type="PROSITE" id="PS50983"/>
    </source>
</evidence>
<proteinExistence type="predicted"/>
<evidence type="ECO:0000313" key="4">
    <source>
        <dbReference type="EMBL" id="TCO08037.1"/>
    </source>
</evidence>
<dbReference type="PROSITE" id="PS50983">
    <property type="entry name" value="FE_B12_PBP"/>
    <property type="match status" value="1"/>
</dbReference>
<evidence type="ECO:0000313" key="5">
    <source>
        <dbReference type="Proteomes" id="UP000295221"/>
    </source>
</evidence>
<feature type="domain" description="Fe/B12 periplasmic-binding" evidence="3">
    <location>
        <begin position="24"/>
        <end position="269"/>
    </location>
</feature>
<dbReference type="InterPro" id="IPR054828">
    <property type="entry name" value="Vit_B12_bind_prot"/>
</dbReference>
<dbReference type="EMBL" id="SLWK01000006">
    <property type="protein sequence ID" value="TCO08037.1"/>
    <property type="molecule type" value="Genomic_DNA"/>
</dbReference>
<dbReference type="PANTHER" id="PTHR30535">
    <property type="entry name" value="VITAMIN B12-BINDING PROTEIN"/>
    <property type="match status" value="1"/>
</dbReference>
<feature type="chain" id="PRO_5020596263" evidence="2">
    <location>
        <begin position="20"/>
        <end position="269"/>
    </location>
</feature>
<dbReference type="AlphaFoldDB" id="A0A4R2GHW5"/>
<dbReference type="RefSeq" id="WP_132433923.1">
    <property type="nucleotide sequence ID" value="NZ_SLWK01000006.1"/>
</dbReference>
<dbReference type="OrthoDB" id="9816357at2"/>